<dbReference type="SUPFAM" id="SSF48452">
    <property type="entry name" value="TPR-like"/>
    <property type="match status" value="1"/>
</dbReference>
<sequence length="650" mass="72056">MKEIKAFVGHSFTPADEGVVRKFTDYFDALSRSHPQFSWEHAESAEPRILTEKVLRIISDKNTFIGICTRKEQVTQPSNFLGLLLRPDHWKIRKDAVAWKTSDWIIQEIGLAIGKGLNVILLVEEGIRDPGGLQGDIEYIPFRRETPEQSFGKILQMLTALSPKTPSLLPAVSEDLSQKDPEPSDQESSKSKEPPDTTWDRETYEMAAFIAIRNDDNERLTDLSAAYRGSSVFSESSDVVAWDILVEFFRLRVGKGGKLERLRELVDRYPSSEASRYLGIVYSGFDQHEQSADAFLNAAKAAKSVEQKAVLISKGIKQLSKGKQLPRLQEQLSELRSLALQDVSAEGVLLTSLADLAEDQQDHKAQLALLERLIEIQPDNHEARFNLAYKHGEQSENGLAAYHYSLIPEAERSSTAWNNLGAALDQAKMPVRAVQAYTVASGMGDTLAMSNLGYKLMNAGFVTEAKAECEKATDFKEPHKNVGQLMTALQATPEQESEIAKELFEAAKRRVVFLQQIGAAAASEEPAELAATWQGPDCSLQLSRTGQSLRIAGTYERKNPFGSLGLLGMSPSAPEVKSRYSVAYVGTIKGRALFGEFHRARDGGAALFDPANTQQALMFFSVDGSEIFVMRDADSDSPTYERLRRIQLVT</sequence>
<dbReference type="Gene3D" id="1.25.40.10">
    <property type="entry name" value="Tetratricopeptide repeat domain"/>
    <property type="match status" value="1"/>
</dbReference>
<gene>
    <name evidence="2" type="ORF">RPMA_19925</name>
</gene>
<dbReference type="EMBL" id="CP036498">
    <property type="protein sequence ID" value="QUS40854.1"/>
    <property type="molecule type" value="Genomic_DNA"/>
</dbReference>
<feature type="compositionally biased region" description="Basic and acidic residues" evidence="1">
    <location>
        <begin position="176"/>
        <end position="198"/>
    </location>
</feature>
<evidence type="ECO:0000313" key="2">
    <source>
        <dbReference type="EMBL" id="QUS40854.1"/>
    </source>
</evidence>
<evidence type="ECO:0000256" key="1">
    <source>
        <dbReference type="SAM" id="MobiDB-lite"/>
    </source>
</evidence>
<name>A0ABX8ABB3_9BRAD</name>
<protein>
    <submittedName>
        <fullName evidence="2">Tetratricopeptide repeat protein</fullName>
    </submittedName>
</protein>
<accession>A0ABX8ABB3</accession>
<feature type="region of interest" description="Disordered" evidence="1">
    <location>
        <begin position="174"/>
        <end position="198"/>
    </location>
</feature>
<reference evidence="2 3" key="1">
    <citation type="submission" date="2019-02" db="EMBL/GenBank/DDBJ databases">
        <title>Emended description of the genus Rhodopseudomonas and description of Rhodopseudomonas albus sp. nov., a non-phototrophic, heavy-metal-tolerant bacterium isolated from garden soil.</title>
        <authorList>
            <person name="Bao Z."/>
            <person name="Cao W.W."/>
            <person name="Sato Y."/>
            <person name="Nishizawa T."/>
            <person name="Zhao J."/>
            <person name="Guo Y."/>
            <person name="Ohta H."/>
        </authorList>
    </citation>
    <scope>NUCLEOTIDE SEQUENCE [LARGE SCALE GENOMIC DNA]</scope>
    <source>
        <strain evidence="2 3">SK50-23</strain>
    </source>
</reference>
<evidence type="ECO:0000313" key="3">
    <source>
        <dbReference type="Proteomes" id="UP000682843"/>
    </source>
</evidence>
<keyword evidence="3" id="KW-1185">Reference proteome</keyword>
<proteinExistence type="predicted"/>
<dbReference type="RefSeq" id="WP_211909448.1">
    <property type="nucleotide sequence ID" value="NZ_CP036498.1"/>
</dbReference>
<dbReference type="InterPro" id="IPR011990">
    <property type="entry name" value="TPR-like_helical_dom_sf"/>
</dbReference>
<dbReference type="SUPFAM" id="SSF81901">
    <property type="entry name" value="HCP-like"/>
    <property type="match status" value="1"/>
</dbReference>
<organism evidence="2 3">
    <name type="scientific">Tardiphaga alba</name>
    <dbReference type="NCBI Taxonomy" id="340268"/>
    <lineage>
        <taxon>Bacteria</taxon>
        <taxon>Pseudomonadati</taxon>
        <taxon>Pseudomonadota</taxon>
        <taxon>Alphaproteobacteria</taxon>
        <taxon>Hyphomicrobiales</taxon>
        <taxon>Nitrobacteraceae</taxon>
        <taxon>Tardiphaga</taxon>
    </lineage>
</organism>
<dbReference type="Proteomes" id="UP000682843">
    <property type="component" value="Chromosome"/>
</dbReference>